<dbReference type="KEGG" id="nnv:QNH39_19865"/>
<dbReference type="Proteomes" id="UP001178288">
    <property type="component" value="Chromosome"/>
</dbReference>
<reference evidence="1" key="1">
    <citation type="submission" date="2023-05" db="EMBL/GenBank/DDBJ databases">
        <title>Comparative genomics of Bacillaceae isolates and their secondary metabolite potential.</title>
        <authorList>
            <person name="Song L."/>
            <person name="Nielsen L.J."/>
            <person name="Mohite O."/>
            <person name="Xu X."/>
            <person name="Weber T."/>
            <person name="Kovacs A.T."/>
        </authorList>
    </citation>
    <scope>NUCLEOTIDE SEQUENCE</scope>
    <source>
        <strain evidence="1">XLM17</strain>
    </source>
</reference>
<dbReference type="AlphaFoldDB" id="A0AA95MJ98"/>
<evidence type="ECO:0000313" key="1">
    <source>
        <dbReference type="EMBL" id="WHY84889.1"/>
    </source>
</evidence>
<name>A0AA95MJ98_9BACI</name>
<dbReference type="EMBL" id="CP126114">
    <property type="protein sequence ID" value="WHY84889.1"/>
    <property type="molecule type" value="Genomic_DNA"/>
</dbReference>
<accession>A0AA95MJ98</accession>
<dbReference type="RefSeq" id="WP_066090541.1">
    <property type="nucleotide sequence ID" value="NZ_CP126114.1"/>
</dbReference>
<sequence length="519" mass="57748">MIKNEKGSTLLVVLLMILVFTILGLTILSASIGGAKRTEIRKESIVENLDAIRTLNEAAAYIKKTIKLEYTPEMSIEDYNQMITDKILNNPLDYQITNDRPDLKDFTRVLLVSSKAPNGQSYSQTVYITPMPSFLKYAIGSRDVLTINGSLYLKEGNIYANNKIEISNQARYVYNNVSKTVNTTFPSVFNKDSNFLFLENENINFCNNKCYDGSTKNTFLPLEISKINQVFDPTAPTYSKENTEFVEVDIIKTFIEKLKNSGIIDPSLNTSNMSNKKLLELVASSIGTFNEGNNAVQILKSFNKIEGNSSAKSYLYNSNAFIDTNNLTIDKSKWLVINGDAYFENIGNEKMNVSANILVTGNVSIKGKIAFNSTMYVLGNTEINNVDISGLDSGELILMTQRNLEIARLNKFQNPDSSNLDHVDSIKAFLYTNSDAVVYAIGSYINIDGGLFAHGNLEVNAFRGTVPGADSTDLTFVSKSDEKASRLIIKNNKKLFINQAQGLPKVDQLEVLTDLMKKN</sequence>
<evidence type="ECO:0000313" key="2">
    <source>
        <dbReference type="Proteomes" id="UP001178288"/>
    </source>
</evidence>
<protein>
    <submittedName>
        <fullName evidence="1">Uncharacterized protein</fullName>
    </submittedName>
</protein>
<gene>
    <name evidence="1" type="ORF">QNH39_19865</name>
</gene>
<organism evidence="1 2">
    <name type="scientific">Neobacillus novalis</name>
    <dbReference type="NCBI Taxonomy" id="220687"/>
    <lineage>
        <taxon>Bacteria</taxon>
        <taxon>Bacillati</taxon>
        <taxon>Bacillota</taxon>
        <taxon>Bacilli</taxon>
        <taxon>Bacillales</taxon>
        <taxon>Bacillaceae</taxon>
        <taxon>Neobacillus</taxon>
    </lineage>
</organism>
<keyword evidence="2" id="KW-1185">Reference proteome</keyword>
<proteinExistence type="predicted"/>